<dbReference type="EMBL" id="NRRL01000003">
    <property type="protein sequence ID" value="MBK1666956.1"/>
    <property type="molecule type" value="Genomic_DNA"/>
</dbReference>
<proteinExistence type="predicted"/>
<organism evidence="1 2">
    <name type="scientific">Rhodovibrio sodomensis</name>
    <dbReference type="NCBI Taxonomy" id="1088"/>
    <lineage>
        <taxon>Bacteria</taxon>
        <taxon>Pseudomonadati</taxon>
        <taxon>Pseudomonadota</taxon>
        <taxon>Alphaproteobacteria</taxon>
        <taxon>Rhodospirillales</taxon>
        <taxon>Rhodovibrionaceae</taxon>
        <taxon>Rhodovibrio</taxon>
    </lineage>
</organism>
<accession>A0ABS1DAI1</accession>
<evidence type="ECO:0000313" key="1">
    <source>
        <dbReference type="EMBL" id="MBK1666956.1"/>
    </source>
</evidence>
<keyword evidence="2" id="KW-1185">Reference proteome</keyword>
<name>A0ABS1DAI1_9PROT</name>
<sequence length="86" mass="9428">MKIRQVKKTGFGCPTEWRGLAVVSGREPIPFKARYRGWSLSIGIDGATLQADSERLTARSDGIASWDEVADAAMQALEDHLLAHTD</sequence>
<gene>
    <name evidence="1" type="ORF">CKO28_02720</name>
</gene>
<reference evidence="1 2" key="1">
    <citation type="journal article" date="2020" name="Microorganisms">
        <title>Osmotic Adaptation and Compatible Solute Biosynthesis of Phototrophic Bacteria as Revealed from Genome Analyses.</title>
        <authorList>
            <person name="Imhoff J.F."/>
            <person name="Rahn T."/>
            <person name="Kunzel S."/>
            <person name="Keller A."/>
            <person name="Neulinger S.C."/>
        </authorList>
    </citation>
    <scope>NUCLEOTIDE SEQUENCE [LARGE SCALE GENOMIC DNA]</scope>
    <source>
        <strain evidence="1 2">DSM 9895</strain>
    </source>
</reference>
<protein>
    <submittedName>
        <fullName evidence="1">Uncharacterized protein</fullName>
    </submittedName>
</protein>
<dbReference type="Proteomes" id="UP001296873">
    <property type="component" value="Unassembled WGS sequence"/>
</dbReference>
<comment type="caution">
    <text evidence="1">The sequence shown here is derived from an EMBL/GenBank/DDBJ whole genome shotgun (WGS) entry which is preliminary data.</text>
</comment>
<evidence type="ECO:0000313" key="2">
    <source>
        <dbReference type="Proteomes" id="UP001296873"/>
    </source>
</evidence>